<evidence type="ECO:0008006" key="3">
    <source>
        <dbReference type="Google" id="ProtNLM"/>
    </source>
</evidence>
<evidence type="ECO:0000313" key="2">
    <source>
        <dbReference type="Proteomes" id="UP000006787"/>
    </source>
</evidence>
<dbReference type="InterPro" id="IPR014580">
    <property type="entry name" value="UCP033199"/>
</dbReference>
<dbReference type="Pfam" id="PF09966">
    <property type="entry name" value="DUF2200"/>
    <property type="match status" value="1"/>
</dbReference>
<gene>
    <name evidence="1" type="ORF">C426_1819</name>
</gene>
<dbReference type="RefSeq" id="WP_003136385.1">
    <property type="nucleotide sequence ID" value="NZ_AMQS01000031.1"/>
</dbReference>
<accession>K2PKY1</accession>
<dbReference type="eggNOG" id="COG4898">
    <property type="taxonomic scope" value="Bacteria"/>
</dbReference>
<reference evidence="1 2" key="1">
    <citation type="journal article" date="2012" name="J. Bacteriol.">
        <title>Genome Sequence of the Bacteriocin-Producing Strain Lactococcus garvieae DCC43.</title>
        <authorList>
            <person name="Gabrielsen C."/>
            <person name="Brede D.A."/>
            <person name="Hernandez P.E."/>
            <person name="Nes I.F."/>
            <person name="Diep D.B."/>
        </authorList>
    </citation>
    <scope>NUCLEOTIDE SEQUENCE [LARGE SCALE GENOMIC DNA]</scope>
    <source>
        <strain evidence="1 2">DCC43</strain>
    </source>
</reference>
<dbReference type="PATRIC" id="fig|1231377.3.peg.1799"/>
<sequence>MANIDRVKQMKFETIYPLYLAKVEKKGRSKEELDDILTWLTGYEKPGQLTGSLSQLIENQSFNSAATQITGLICGVRVEEIEDSFMQKLRYMDKVVDELAKGKSLEKIKRQ</sequence>
<dbReference type="Proteomes" id="UP000006787">
    <property type="component" value="Unassembled WGS sequence"/>
</dbReference>
<dbReference type="Gene3D" id="1.10.8.290">
    <property type="entry name" value="uncharacterized protein sp1917 domain"/>
    <property type="match status" value="1"/>
</dbReference>
<name>K2PKY1_9LACT</name>
<evidence type="ECO:0000313" key="1">
    <source>
        <dbReference type="EMBL" id="EKF50894.1"/>
    </source>
</evidence>
<dbReference type="EMBL" id="AMQS01000031">
    <property type="protein sequence ID" value="EKF50894.1"/>
    <property type="molecule type" value="Genomic_DNA"/>
</dbReference>
<comment type="caution">
    <text evidence="1">The sequence shown here is derived from an EMBL/GenBank/DDBJ whole genome shotgun (WGS) entry which is preliminary data.</text>
</comment>
<proteinExistence type="predicted"/>
<organism evidence="1 2">
    <name type="scientific">Lactococcus garvieae DCC43</name>
    <dbReference type="NCBI Taxonomy" id="1231377"/>
    <lineage>
        <taxon>Bacteria</taxon>
        <taxon>Bacillati</taxon>
        <taxon>Bacillota</taxon>
        <taxon>Bacilli</taxon>
        <taxon>Lactobacillales</taxon>
        <taxon>Streptococcaceae</taxon>
        <taxon>Lactococcus</taxon>
    </lineage>
</organism>
<protein>
    <recommendedName>
        <fullName evidence="3">DUF2200 domain-containing protein</fullName>
    </recommendedName>
</protein>
<dbReference type="InterPro" id="IPR023204">
    <property type="entry name" value="SP1917_dom_sf"/>
</dbReference>
<dbReference type="AlphaFoldDB" id="K2PKY1"/>